<evidence type="ECO:0000259" key="1">
    <source>
        <dbReference type="Pfam" id="PF01841"/>
    </source>
</evidence>
<sequence>MEPDLDYTMPGPLTGLDGVDVPSLELLAVDPVDICRVVPYLVVQPTDAQSLNLSADRFDENQIRPANVLFQRLLALDAAPLTTAREPGKRVVGTCRHFAVMSCALLRHRGIAARVRCGFATYFQPGQGVDHWITEYRDDDRGRWIRIDSEILGQNILPHAHDLQPAEFLSGGEAWVAYRRGEIDASQFGVYGTENWGPAEIRGNAVKDLAAVNKVETLPWDEWGRMTDAYDGKTGAEYDLLLDEIAGVCASDDPIAMRALYDHKDLRVPDSLIC</sequence>
<dbReference type="AlphaFoldDB" id="A0A652YTY2"/>
<dbReference type="EMBL" id="VNIQ01000002">
    <property type="protein sequence ID" value="TYQ06520.1"/>
    <property type="molecule type" value="Genomic_DNA"/>
</dbReference>
<organism evidence="2">
    <name type="scientific">Nocardia globerula</name>
    <dbReference type="NCBI Taxonomy" id="1818"/>
    <lineage>
        <taxon>Bacteria</taxon>
        <taxon>Bacillati</taxon>
        <taxon>Actinomycetota</taxon>
        <taxon>Actinomycetes</taxon>
        <taxon>Mycobacteriales</taxon>
        <taxon>Nocardiaceae</taxon>
        <taxon>Nocardia</taxon>
    </lineage>
</organism>
<dbReference type="InterPro" id="IPR002931">
    <property type="entry name" value="Transglutaminase-like"/>
</dbReference>
<dbReference type="Gene3D" id="3.10.620.30">
    <property type="match status" value="1"/>
</dbReference>
<reference evidence="2" key="1">
    <citation type="submission" date="2019-07" db="EMBL/GenBank/DDBJ databases">
        <title>Genomic Encyclopedia of Type Strains, Phase IV (KMG-IV): sequencing the most valuable type-strain genomes for metagenomic binning, comparative biology and taxonomic classification.</title>
        <authorList>
            <person name="Goeker M."/>
        </authorList>
    </citation>
    <scope>NUCLEOTIDE SEQUENCE</scope>
    <source>
        <strain evidence="2">DSM 44596</strain>
    </source>
</reference>
<comment type="caution">
    <text evidence="2">The sequence shown here is derived from an EMBL/GenBank/DDBJ whole genome shotgun (WGS) entry which is preliminary data.</text>
</comment>
<proteinExistence type="predicted"/>
<gene>
    <name evidence="2" type="ORF">FNL38_102657</name>
</gene>
<protein>
    <submittedName>
        <fullName evidence="2">Transglutaminase superfamily protein</fullName>
    </submittedName>
</protein>
<dbReference type="InterPro" id="IPR038765">
    <property type="entry name" value="Papain-like_cys_pep_sf"/>
</dbReference>
<evidence type="ECO:0000313" key="2">
    <source>
        <dbReference type="EMBL" id="TYQ06520.1"/>
    </source>
</evidence>
<feature type="domain" description="Transglutaminase-like" evidence="1">
    <location>
        <begin position="92"/>
        <end position="148"/>
    </location>
</feature>
<dbReference type="Pfam" id="PF01841">
    <property type="entry name" value="Transglut_core"/>
    <property type="match status" value="1"/>
</dbReference>
<accession>A0A652YTY2</accession>
<dbReference type="SUPFAM" id="SSF54001">
    <property type="entry name" value="Cysteine proteinases"/>
    <property type="match status" value="1"/>
</dbReference>
<name>A0A652YTY2_NOCGL</name>